<feature type="compositionally biased region" description="Basic residues" evidence="1">
    <location>
        <begin position="293"/>
        <end position="324"/>
    </location>
</feature>
<feature type="compositionally biased region" description="Low complexity" evidence="1">
    <location>
        <begin position="254"/>
        <end position="273"/>
    </location>
</feature>
<dbReference type="InterPro" id="IPR006873">
    <property type="entry name" value="DUF620"/>
</dbReference>
<dbReference type="AlphaFoldDB" id="C0PN12"/>
<reference evidence="2" key="1">
    <citation type="journal article" date="2009" name="PLoS Genet.">
        <title>Sequencing, mapping, and analysis of 27,455 maize full-length cDNAs.</title>
        <authorList>
            <person name="Soderlund C."/>
            <person name="Descour A."/>
            <person name="Kudrna D."/>
            <person name="Bomhoff M."/>
            <person name="Boyd L."/>
            <person name="Currie J."/>
            <person name="Angelova A."/>
            <person name="Collura K."/>
            <person name="Wissotski M."/>
            <person name="Ashley E."/>
            <person name="Morrow D."/>
            <person name="Fernandes J."/>
            <person name="Walbot V."/>
            <person name="Yu Y."/>
        </authorList>
    </citation>
    <scope>NUCLEOTIDE SEQUENCE</scope>
    <source>
        <strain evidence="2">B73</strain>
    </source>
</reference>
<evidence type="ECO:0000256" key="1">
    <source>
        <dbReference type="SAM" id="MobiDB-lite"/>
    </source>
</evidence>
<feature type="region of interest" description="Disordered" evidence="1">
    <location>
        <begin position="147"/>
        <end position="386"/>
    </location>
</feature>
<feature type="compositionally biased region" description="Low complexity" evidence="1">
    <location>
        <begin position="176"/>
        <end position="188"/>
    </location>
</feature>
<dbReference type="PANTHER" id="PTHR31300:SF30">
    <property type="entry name" value="EMB|CAB81597.1"/>
    <property type="match status" value="1"/>
</dbReference>
<sequence>MRKLCPNLERDDALDTVLEVPIPEEMFSGGGGSRGSTRFGCTNVKAWMRSHAADRSGAGEPCSMTRGELQLMLGVIGAPLIPLPVYHANQSPCSVLCEQLKADPIESSSAKYIVQQYIAASGGEWALNKVKSMYAMGKVRMTAAELNSSDADGHGGSTGNGHHRGGKKGSKGGGVAPDAVAPVARIPRSPAPAPPFAPGPRSAADREPVRGLGVHRRAEHRRRGLLRAQGGGGGVQPARAQQQQRRDHPAHGVGLLQPAHGPAGAAGGLAPAADQVQRRRRRRERLLGDHHGVPPRRLPRRRRRQHRPRRPHRRLARQVRRLPGRQHQDAHGGGVEHRGGGLQHLGPLHGLLPAAQRPQGGQGEPGRRRRQGRRAPAAAEDTGGHRARRALAGGCRQHGRLGLARREVMTTRHVPYVRTYVLAVLSEEHVFVRDTCVTIRSYMSQDL</sequence>
<dbReference type="HOGENOM" id="CLU_613057_0_0_1"/>
<dbReference type="ExpressionAtlas" id="C0PN12">
    <property type="expression patterns" value="baseline and differential"/>
</dbReference>
<feature type="compositionally biased region" description="Basic residues" evidence="1">
    <location>
        <begin position="161"/>
        <end position="170"/>
    </location>
</feature>
<accession>C0PN12</accession>
<evidence type="ECO:0000313" key="2">
    <source>
        <dbReference type="EMBL" id="ACN36578.1"/>
    </source>
</evidence>
<name>C0PN12_MAIZE</name>
<feature type="compositionally biased region" description="Low complexity" evidence="1">
    <location>
        <begin position="344"/>
        <end position="359"/>
    </location>
</feature>
<feature type="compositionally biased region" description="Pro residues" evidence="1">
    <location>
        <begin position="189"/>
        <end position="198"/>
    </location>
</feature>
<dbReference type="EMBL" id="BT069681">
    <property type="protein sequence ID" value="ACN36578.1"/>
    <property type="molecule type" value="mRNA"/>
</dbReference>
<feature type="compositionally biased region" description="Basic and acidic residues" evidence="1">
    <location>
        <begin position="326"/>
        <end position="339"/>
    </location>
</feature>
<organism evidence="2">
    <name type="scientific">Zea mays</name>
    <name type="common">Maize</name>
    <dbReference type="NCBI Taxonomy" id="4577"/>
    <lineage>
        <taxon>Eukaryota</taxon>
        <taxon>Viridiplantae</taxon>
        <taxon>Streptophyta</taxon>
        <taxon>Embryophyta</taxon>
        <taxon>Tracheophyta</taxon>
        <taxon>Spermatophyta</taxon>
        <taxon>Magnoliopsida</taxon>
        <taxon>Liliopsida</taxon>
        <taxon>Poales</taxon>
        <taxon>Poaceae</taxon>
        <taxon>PACMAD clade</taxon>
        <taxon>Panicoideae</taxon>
        <taxon>Andropogonodae</taxon>
        <taxon>Andropogoneae</taxon>
        <taxon>Tripsacinae</taxon>
        <taxon>Zea</taxon>
    </lineage>
</organism>
<feature type="compositionally biased region" description="Basic residues" evidence="1">
    <location>
        <begin position="213"/>
        <end position="225"/>
    </location>
</feature>
<proteinExistence type="evidence at transcript level"/>
<protein>
    <submittedName>
        <fullName evidence="2">Uncharacterized protein</fullName>
    </submittedName>
</protein>
<dbReference type="PANTHER" id="PTHR31300">
    <property type="entry name" value="LIPASE"/>
    <property type="match status" value="1"/>
</dbReference>